<dbReference type="EMBL" id="BLXT01003831">
    <property type="protein sequence ID" value="GFO07023.1"/>
    <property type="molecule type" value="Genomic_DNA"/>
</dbReference>
<dbReference type="InterPro" id="IPR012337">
    <property type="entry name" value="RNaseH-like_sf"/>
</dbReference>
<evidence type="ECO:0000259" key="1">
    <source>
        <dbReference type="PROSITE" id="PS50994"/>
    </source>
</evidence>
<dbReference type="InterPro" id="IPR001584">
    <property type="entry name" value="Integrase_cat-core"/>
</dbReference>
<keyword evidence="3" id="KW-1185">Reference proteome</keyword>
<reference evidence="2 3" key="1">
    <citation type="journal article" date="2021" name="Elife">
        <title>Chloroplast acquisition without the gene transfer in kleptoplastic sea slugs, Plakobranchus ocellatus.</title>
        <authorList>
            <person name="Maeda T."/>
            <person name="Takahashi S."/>
            <person name="Yoshida T."/>
            <person name="Shimamura S."/>
            <person name="Takaki Y."/>
            <person name="Nagai Y."/>
            <person name="Toyoda A."/>
            <person name="Suzuki Y."/>
            <person name="Arimoto A."/>
            <person name="Ishii H."/>
            <person name="Satoh N."/>
            <person name="Nishiyama T."/>
            <person name="Hasebe M."/>
            <person name="Maruyama T."/>
            <person name="Minagawa J."/>
            <person name="Obokata J."/>
            <person name="Shigenobu S."/>
        </authorList>
    </citation>
    <scope>NUCLEOTIDE SEQUENCE [LARGE SCALE GENOMIC DNA]</scope>
</reference>
<evidence type="ECO:0000313" key="2">
    <source>
        <dbReference type="EMBL" id="GFO07023.1"/>
    </source>
</evidence>
<dbReference type="Gene3D" id="3.30.420.10">
    <property type="entry name" value="Ribonuclease H-like superfamily/Ribonuclease H"/>
    <property type="match status" value="1"/>
</dbReference>
<proteinExistence type="predicted"/>
<protein>
    <submittedName>
        <fullName evidence="2">Chemosensory receptor a</fullName>
    </submittedName>
</protein>
<dbReference type="GO" id="GO:0003676">
    <property type="term" value="F:nucleic acid binding"/>
    <property type="evidence" value="ECO:0007669"/>
    <property type="project" value="InterPro"/>
</dbReference>
<name>A0AAV4AJR3_9GAST</name>
<dbReference type="PANTHER" id="PTHR37984:SF15">
    <property type="entry name" value="INTEGRASE CATALYTIC DOMAIN-CONTAINING PROTEIN"/>
    <property type="match status" value="1"/>
</dbReference>
<sequence>MGDPKEVRGDQGTQFMSDCMKEVCRLLEIGQKVMTPYYPIYSGLVERFNAILKRYLRQMCNERPRKWYLYTNPLLFAYREVPQEFAILELLDGRIIRCPMHVLKEI</sequence>
<gene>
    <name evidence="2" type="ORF">PoB_003352800</name>
</gene>
<feature type="domain" description="Integrase catalytic" evidence="1">
    <location>
        <begin position="1"/>
        <end position="106"/>
    </location>
</feature>
<dbReference type="InterPro" id="IPR050951">
    <property type="entry name" value="Retrovirus_Pol_polyprotein"/>
</dbReference>
<comment type="caution">
    <text evidence="2">The sequence shown here is derived from an EMBL/GenBank/DDBJ whole genome shotgun (WGS) entry which is preliminary data.</text>
</comment>
<keyword evidence="2" id="KW-0675">Receptor</keyword>
<organism evidence="2 3">
    <name type="scientific">Plakobranchus ocellatus</name>
    <dbReference type="NCBI Taxonomy" id="259542"/>
    <lineage>
        <taxon>Eukaryota</taxon>
        <taxon>Metazoa</taxon>
        <taxon>Spiralia</taxon>
        <taxon>Lophotrochozoa</taxon>
        <taxon>Mollusca</taxon>
        <taxon>Gastropoda</taxon>
        <taxon>Heterobranchia</taxon>
        <taxon>Euthyneura</taxon>
        <taxon>Panpulmonata</taxon>
        <taxon>Sacoglossa</taxon>
        <taxon>Placobranchoidea</taxon>
        <taxon>Plakobranchidae</taxon>
        <taxon>Plakobranchus</taxon>
    </lineage>
</organism>
<dbReference type="InterPro" id="IPR036397">
    <property type="entry name" value="RNaseH_sf"/>
</dbReference>
<dbReference type="SUPFAM" id="SSF53098">
    <property type="entry name" value="Ribonuclease H-like"/>
    <property type="match status" value="1"/>
</dbReference>
<evidence type="ECO:0000313" key="3">
    <source>
        <dbReference type="Proteomes" id="UP000735302"/>
    </source>
</evidence>
<dbReference type="PANTHER" id="PTHR37984">
    <property type="entry name" value="PROTEIN CBG26694"/>
    <property type="match status" value="1"/>
</dbReference>
<dbReference type="PROSITE" id="PS50994">
    <property type="entry name" value="INTEGRASE"/>
    <property type="match status" value="1"/>
</dbReference>
<accession>A0AAV4AJR3</accession>
<dbReference type="Proteomes" id="UP000735302">
    <property type="component" value="Unassembled WGS sequence"/>
</dbReference>
<dbReference type="GO" id="GO:0015074">
    <property type="term" value="P:DNA integration"/>
    <property type="evidence" value="ECO:0007669"/>
    <property type="project" value="InterPro"/>
</dbReference>
<dbReference type="AlphaFoldDB" id="A0AAV4AJR3"/>